<gene>
    <name evidence="6" type="ORF">BCR32DRAFT_241892</name>
</gene>
<dbReference type="Gene3D" id="1.20.920.10">
    <property type="entry name" value="Bromodomain-like"/>
    <property type="match status" value="2"/>
</dbReference>
<dbReference type="Proteomes" id="UP000193944">
    <property type="component" value="Unassembled WGS sequence"/>
</dbReference>
<evidence type="ECO:0000259" key="5">
    <source>
        <dbReference type="PROSITE" id="PS51525"/>
    </source>
</evidence>
<protein>
    <submittedName>
        <fullName evidence="6">Bromodomain-domain-containing protein</fullName>
    </submittedName>
</protein>
<dbReference type="OrthoDB" id="784962at2759"/>
<evidence type="ECO:0000259" key="4">
    <source>
        <dbReference type="PROSITE" id="PS50014"/>
    </source>
</evidence>
<feature type="compositionally biased region" description="Low complexity" evidence="3">
    <location>
        <begin position="596"/>
        <end position="625"/>
    </location>
</feature>
<dbReference type="EMBL" id="MCFG01000037">
    <property type="protein sequence ID" value="ORX85359.1"/>
    <property type="molecule type" value="Genomic_DNA"/>
</dbReference>
<evidence type="ECO:0000313" key="7">
    <source>
        <dbReference type="Proteomes" id="UP000193944"/>
    </source>
</evidence>
<dbReference type="InterPro" id="IPR036427">
    <property type="entry name" value="Bromodomain-like_sf"/>
</dbReference>
<dbReference type="STRING" id="1754192.A0A1Y1XHX9"/>
<feature type="region of interest" description="Disordered" evidence="3">
    <location>
        <begin position="586"/>
        <end position="638"/>
    </location>
</feature>
<feature type="compositionally biased region" description="Basic and acidic residues" evidence="3">
    <location>
        <begin position="346"/>
        <end position="356"/>
    </location>
</feature>
<evidence type="ECO:0000256" key="1">
    <source>
        <dbReference type="ARBA" id="ARBA00023117"/>
    </source>
</evidence>
<dbReference type="SMART" id="SM00297">
    <property type="entry name" value="BROMO"/>
    <property type="match status" value="2"/>
</dbReference>
<dbReference type="Gene3D" id="1.20.1270.220">
    <property type="match status" value="1"/>
</dbReference>
<reference evidence="6 7" key="1">
    <citation type="submission" date="2016-08" db="EMBL/GenBank/DDBJ databases">
        <title>A Parts List for Fungal Cellulosomes Revealed by Comparative Genomics.</title>
        <authorList>
            <consortium name="DOE Joint Genome Institute"/>
            <person name="Haitjema C.H."/>
            <person name="Gilmore S.P."/>
            <person name="Henske J.K."/>
            <person name="Solomon K.V."/>
            <person name="De Groot R."/>
            <person name="Kuo A."/>
            <person name="Mondo S.J."/>
            <person name="Salamov A.A."/>
            <person name="Labutti K."/>
            <person name="Zhao Z."/>
            <person name="Chiniquy J."/>
            <person name="Barry K."/>
            <person name="Brewer H.M."/>
            <person name="Purvine S.O."/>
            <person name="Wright A.T."/>
            <person name="Boxma B."/>
            <person name="Van Alen T."/>
            <person name="Hackstein J.H."/>
            <person name="Baker S.E."/>
            <person name="Grigoriev I.V."/>
            <person name="O'Malley M.A."/>
        </authorList>
    </citation>
    <scope>NUCLEOTIDE SEQUENCE [LARGE SCALE GENOMIC DNA]</scope>
    <source>
        <strain evidence="6 7">S4</strain>
    </source>
</reference>
<feature type="compositionally biased region" description="Basic residues" evidence="3">
    <location>
        <begin position="419"/>
        <end position="448"/>
    </location>
</feature>
<dbReference type="GO" id="GO:0006355">
    <property type="term" value="P:regulation of DNA-templated transcription"/>
    <property type="evidence" value="ECO:0007669"/>
    <property type="project" value="TreeGrafter"/>
</dbReference>
<dbReference type="GO" id="GO:0000785">
    <property type="term" value="C:chromatin"/>
    <property type="evidence" value="ECO:0007669"/>
    <property type="project" value="TreeGrafter"/>
</dbReference>
<name>A0A1Y1XHX9_9FUNG</name>
<dbReference type="InterPro" id="IPR018359">
    <property type="entry name" value="Bromodomain_CS"/>
</dbReference>
<dbReference type="PANTHER" id="PTHR22880">
    <property type="entry name" value="FALZ-RELATED BROMODOMAIN-CONTAINING PROTEINS"/>
    <property type="match status" value="1"/>
</dbReference>
<dbReference type="InterPro" id="IPR038336">
    <property type="entry name" value="NET_sf"/>
</dbReference>
<feature type="region of interest" description="Disordered" evidence="3">
    <location>
        <begin position="341"/>
        <end position="389"/>
    </location>
</feature>
<keyword evidence="7" id="KW-1185">Reference proteome</keyword>
<dbReference type="PROSITE" id="PS51525">
    <property type="entry name" value="NET"/>
    <property type="match status" value="1"/>
</dbReference>
<dbReference type="SUPFAM" id="SSF47370">
    <property type="entry name" value="Bromodomain"/>
    <property type="match status" value="2"/>
</dbReference>
<dbReference type="Pfam" id="PF00439">
    <property type="entry name" value="Bromodomain"/>
    <property type="match status" value="2"/>
</dbReference>
<dbReference type="PRINTS" id="PR00503">
    <property type="entry name" value="BROMODOMAIN"/>
</dbReference>
<accession>A0A1Y1XHX9</accession>
<dbReference type="GO" id="GO:0006338">
    <property type="term" value="P:chromatin remodeling"/>
    <property type="evidence" value="ECO:0007669"/>
    <property type="project" value="TreeGrafter"/>
</dbReference>
<feature type="domain" description="NET" evidence="5">
    <location>
        <begin position="510"/>
        <end position="590"/>
    </location>
</feature>
<dbReference type="PROSITE" id="PS50014">
    <property type="entry name" value="BROMODOMAIN_2"/>
    <property type="match status" value="2"/>
</dbReference>
<dbReference type="GO" id="GO:0005634">
    <property type="term" value="C:nucleus"/>
    <property type="evidence" value="ECO:0007669"/>
    <property type="project" value="TreeGrafter"/>
</dbReference>
<dbReference type="PANTHER" id="PTHR22880:SF225">
    <property type="entry name" value="BROMODOMAIN-CONTAINING PROTEIN BET-1-RELATED"/>
    <property type="match status" value="1"/>
</dbReference>
<dbReference type="PROSITE" id="PS00633">
    <property type="entry name" value="BROMODOMAIN_1"/>
    <property type="match status" value="2"/>
</dbReference>
<evidence type="ECO:0000256" key="2">
    <source>
        <dbReference type="PROSITE-ProRule" id="PRU00035"/>
    </source>
</evidence>
<dbReference type="AlphaFoldDB" id="A0A1Y1XHX9"/>
<comment type="caution">
    <text evidence="6">The sequence shown here is derived from an EMBL/GenBank/DDBJ whole genome shotgun (WGS) entry which is preliminary data.</text>
</comment>
<sequence>MFHFLYLFTCKTNEAQDFIKKSPSVLRDQIKYCNTMLKALRRHPDSGPFLHPVDPIALNVPDYFDIIKNPMDLTTLQTQLNSGKYADNPDQFISDTRLIFSNCYTYNGINSQISEMAKALEKVFENMLKKMPKEGDHSTYSSKSKVNSHSSTSKKHVKKVTLKGELKFCKEAINEMLKKKYANINIPFLQPVDPIALGVPDYYTIITNPMDISTLKKKLESGEYDTCDQFESDCRLIFSNCYTYNHPDSEVYKMGKKLEEVFNNKWKHKPQPKETSTDKKVSIKKKDSQYSLDINNIQTSANNNSIVTHLPSVKIETNEYSSESDFSDISDKDKNIDEMEQELPSDEAKDEDKVGTEEIEYDEEGSEEEESEEEDDDDDDKNADTENLKREINQLQKTLQICTERLTLLLEKKSQAVARKAKKEKKTKLSGKSNKISKQKIPKLKATKITKSSKISKSKSLKDSLEKDIQDALEDDDDVYLVPSPKKVDTKSKSKSKSKSLKRKNENVGSDPELNKIPVITMEQKKELSESINNLPPEKLGEVVQIIQESMPLETGQEEIELDIDSFDPTTLYRLYRIVVNNKSDIPVSKRRKVQKSNSKQKGNKQSNKSHSNIDDISSSSSLSDSDSDSDDTGSSSN</sequence>
<feature type="domain" description="Bromo" evidence="4">
    <location>
        <begin position="41"/>
        <end position="114"/>
    </location>
</feature>
<feature type="compositionally biased region" description="Basic and acidic residues" evidence="3">
    <location>
        <begin position="460"/>
        <end position="470"/>
    </location>
</feature>
<dbReference type="InterPro" id="IPR001487">
    <property type="entry name" value="Bromodomain"/>
</dbReference>
<organism evidence="6 7">
    <name type="scientific">Anaeromyces robustus</name>
    <dbReference type="NCBI Taxonomy" id="1754192"/>
    <lineage>
        <taxon>Eukaryota</taxon>
        <taxon>Fungi</taxon>
        <taxon>Fungi incertae sedis</taxon>
        <taxon>Chytridiomycota</taxon>
        <taxon>Chytridiomycota incertae sedis</taxon>
        <taxon>Neocallimastigomycetes</taxon>
        <taxon>Neocallimastigales</taxon>
        <taxon>Neocallimastigaceae</taxon>
        <taxon>Anaeromyces</taxon>
    </lineage>
</organism>
<feature type="compositionally biased region" description="Acidic residues" evidence="3">
    <location>
        <begin position="357"/>
        <end position="381"/>
    </location>
</feature>
<proteinExistence type="predicted"/>
<dbReference type="Pfam" id="PF17035">
    <property type="entry name" value="BET"/>
    <property type="match status" value="1"/>
</dbReference>
<feature type="region of interest" description="Disordered" evidence="3">
    <location>
        <begin position="413"/>
        <end position="518"/>
    </location>
</feature>
<dbReference type="InterPro" id="IPR050935">
    <property type="entry name" value="Bromo_chromatin_reader"/>
</dbReference>
<evidence type="ECO:0000256" key="3">
    <source>
        <dbReference type="SAM" id="MobiDB-lite"/>
    </source>
</evidence>
<reference evidence="6 7" key="2">
    <citation type="submission" date="2016-08" db="EMBL/GenBank/DDBJ databases">
        <title>Pervasive Adenine N6-methylation of Active Genes in Fungi.</title>
        <authorList>
            <consortium name="DOE Joint Genome Institute"/>
            <person name="Mondo S.J."/>
            <person name="Dannebaum R.O."/>
            <person name="Kuo R.C."/>
            <person name="Labutti K."/>
            <person name="Haridas S."/>
            <person name="Kuo A."/>
            <person name="Salamov A."/>
            <person name="Ahrendt S.R."/>
            <person name="Lipzen A."/>
            <person name="Sullivan W."/>
            <person name="Andreopoulos W.B."/>
            <person name="Clum A."/>
            <person name="Lindquist E."/>
            <person name="Daum C."/>
            <person name="Ramamoorthy G.K."/>
            <person name="Gryganskyi A."/>
            <person name="Culley D."/>
            <person name="Magnuson J.K."/>
            <person name="James T.Y."/>
            <person name="O'Malley M.A."/>
            <person name="Stajich J.E."/>
            <person name="Spatafora J.W."/>
            <person name="Visel A."/>
            <person name="Grigoriev I.V."/>
        </authorList>
    </citation>
    <scope>NUCLEOTIDE SEQUENCE [LARGE SCALE GENOMIC DNA]</scope>
    <source>
        <strain evidence="6 7">S4</strain>
    </source>
</reference>
<keyword evidence="1 2" id="KW-0103">Bromodomain</keyword>
<feature type="domain" description="Bromo" evidence="4">
    <location>
        <begin position="180"/>
        <end position="252"/>
    </location>
</feature>
<dbReference type="InterPro" id="IPR027353">
    <property type="entry name" value="NET_dom"/>
</dbReference>
<evidence type="ECO:0000313" key="6">
    <source>
        <dbReference type="EMBL" id="ORX85359.1"/>
    </source>
</evidence>
<feature type="compositionally biased region" description="Basic residues" evidence="3">
    <location>
        <begin position="493"/>
        <end position="502"/>
    </location>
</feature>